<name>W2UM42_9FLAO</name>
<keyword evidence="1" id="KW-0812">Transmembrane</keyword>
<accession>W2UM42</accession>
<dbReference type="EMBL" id="AYXY01000023">
    <property type="protein sequence ID" value="ETN94387.1"/>
    <property type="molecule type" value="Genomic_DNA"/>
</dbReference>
<feature type="transmembrane region" description="Helical" evidence="1">
    <location>
        <begin position="39"/>
        <end position="58"/>
    </location>
</feature>
<keyword evidence="1" id="KW-0472">Membrane</keyword>
<proteinExistence type="predicted"/>
<reference evidence="2 3" key="2">
    <citation type="journal article" date="2016" name="Genome Announc.">
        <title>Draft Genome Sequence of Zhouia amylolytica AD3, Isolated from Tidal Flat Sediment.</title>
        <authorList>
            <person name="Jia B."/>
            <person name="Jin H.M."/>
            <person name="Lee H.J."/>
            <person name="Jeon C.O."/>
        </authorList>
    </citation>
    <scope>NUCLEOTIDE SEQUENCE [LARGE SCALE GENOMIC DNA]</scope>
    <source>
        <strain evidence="2 3">AD3</strain>
    </source>
</reference>
<reference evidence="3" key="1">
    <citation type="submission" date="2013-11" db="EMBL/GenBank/DDBJ databases">
        <title>Draft genome sequence from a member of Zhouia, isolated tidal flat.</title>
        <authorList>
            <person name="Jin H."/>
            <person name="Jeon C.O."/>
        </authorList>
    </citation>
    <scope>NUCLEOTIDE SEQUENCE [LARGE SCALE GENOMIC DNA]</scope>
    <source>
        <strain evidence="3">AD3</strain>
    </source>
</reference>
<keyword evidence="1" id="KW-1133">Transmembrane helix</keyword>
<keyword evidence="3" id="KW-1185">Reference proteome</keyword>
<organism evidence="2 3">
    <name type="scientific">Zhouia amylolytica AD3</name>
    <dbReference type="NCBI Taxonomy" id="1286632"/>
    <lineage>
        <taxon>Bacteria</taxon>
        <taxon>Pseudomonadati</taxon>
        <taxon>Bacteroidota</taxon>
        <taxon>Flavobacteriia</taxon>
        <taxon>Flavobacteriales</taxon>
        <taxon>Flavobacteriaceae</taxon>
        <taxon>Zhouia</taxon>
    </lineage>
</organism>
<sequence>MFLNNHHLRVFTNHLPEINKYFIDTCTLRGAINLYRKRIIFLILILLGTGSFLAPVIGTEPGEMINFFIREQAKMDKDYLGILWG</sequence>
<evidence type="ECO:0000313" key="2">
    <source>
        <dbReference type="EMBL" id="ETN94387.1"/>
    </source>
</evidence>
<gene>
    <name evidence="2" type="ORF">P278_23290</name>
</gene>
<protein>
    <submittedName>
        <fullName evidence="2">Uncharacterized protein</fullName>
    </submittedName>
</protein>
<evidence type="ECO:0000256" key="1">
    <source>
        <dbReference type="SAM" id="Phobius"/>
    </source>
</evidence>
<dbReference type="Proteomes" id="UP000018850">
    <property type="component" value="Unassembled WGS sequence"/>
</dbReference>
<comment type="caution">
    <text evidence="2">The sequence shown here is derived from an EMBL/GenBank/DDBJ whole genome shotgun (WGS) entry which is preliminary data.</text>
</comment>
<dbReference type="AlphaFoldDB" id="W2UM42"/>
<evidence type="ECO:0000313" key="3">
    <source>
        <dbReference type="Proteomes" id="UP000018850"/>
    </source>
</evidence>